<gene>
    <name evidence="6" type="ORF">SAMN05660429_02351</name>
</gene>
<evidence type="ECO:0000256" key="4">
    <source>
        <dbReference type="ARBA" id="ARBA00022840"/>
    </source>
</evidence>
<dbReference type="PANTHER" id="PTHR42794">
    <property type="entry name" value="HEMIN IMPORT ATP-BINDING PROTEIN HMUV"/>
    <property type="match status" value="1"/>
</dbReference>
<proteinExistence type="inferred from homology"/>
<evidence type="ECO:0000256" key="2">
    <source>
        <dbReference type="ARBA" id="ARBA00022448"/>
    </source>
</evidence>
<keyword evidence="2" id="KW-0813">Transport</keyword>
<evidence type="ECO:0000259" key="5">
    <source>
        <dbReference type="PROSITE" id="PS50893"/>
    </source>
</evidence>
<dbReference type="GO" id="GO:0016887">
    <property type="term" value="F:ATP hydrolysis activity"/>
    <property type="evidence" value="ECO:0007669"/>
    <property type="project" value="InterPro"/>
</dbReference>
<evidence type="ECO:0000256" key="3">
    <source>
        <dbReference type="ARBA" id="ARBA00022741"/>
    </source>
</evidence>
<keyword evidence="3" id="KW-0547">Nucleotide-binding</keyword>
<dbReference type="Pfam" id="PF00005">
    <property type="entry name" value="ABC_tran"/>
    <property type="match status" value="1"/>
</dbReference>
<reference evidence="6 7" key="1">
    <citation type="submission" date="2016-10" db="EMBL/GenBank/DDBJ databases">
        <authorList>
            <person name="de Groot N.N."/>
        </authorList>
    </citation>
    <scope>NUCLEOTIDE SEQUENCE [LARGE SCALE GENOMIC DNA]</scope>
    <source>
        <strain evidence="6 7">DSM 19706</strain>
    </source>
</reference>
<evidence type="ECO:0000313" key="6">
    <source>
        <dbReference type="EMBL" id="SET66948.1"/>
    </source>
</evidence>
<organism evidence="6 7">
    <name type="scientific">Thalassotalea agarivorans</name>
    <name type="common">Thalassomonas agarivorans</name>
    <dbReference type="NCBI Taxonomy" id="349064"/>
    <lineage>
        <taxon>Bacteria</taxon>
        <taxon>Pseudomonadati</taxon>
        <taxon>Pseudomonadota</taxon>
        <taxon>Gammaproteobacteria</taxon>
        <taxon>Alteromonadales</taxon>
        <taxon>Colwelliaceae</taxon>
        <taxon>Thalassotalea</taxon>
    </lineage>
</organism>
<dbReference type="InterPro" id="IPR027417">
    <property type="entry name" value="P-loop_NTPase"/>
</dbReference>
<accession>A0A1I0G817</accession>
<dbReference type="AlphaFoldDB" id="A0A1I0G817"/>
<dbReference type="CDD" id="cd03214">
    <property type="entry name" value="ABC_Iron-Siderophores_B12_Hemin"/>
    <property type="match status" value="1"/>
</dbReference>
<dbReference type="InterPro" id="IPR003439">
    <property type="entry name" value="ABC_transporter-like_ATP-bd"/>
</dbReference>
<dbReference type="SUPFAM" id="SSF52540">
    <property type="entry name" value="P-loop containing nucleoside triphosphate hydrolases"/>
    <property type="match status" value="1"/>
</dbReference>
<protein>
    <submittedName>
        <fullName evidence="6">Iron complex transport system ATP-binding protein</fullName>
    </submittedName>
</protein>
<dbReference type="PANTHER" id="PTHR42794:SF2">
    <property type="entry name" value="ABC TRANSPORTER ATP-BINDING PROTEIN"/>
    <property type="match status" value="1"/>
</dbReference>
<feature type="domain" description="ABC transporter" evidence="5">
    <location>
        <begin position="1"/>
        <end position="219"/>
    </location>
</feature>
<sequence>MLDNIDFNVNEGEFIGVLGPNGAGKTSLLKCLYRAVLPSSGNIFVFNQPLNSLSIKQCAKTIAVVTQQAPECFGLSVLDVVSLGLLPHKTLFESASQQDKLFIDECLERVGLLDKKLTDFSILSGGQQQRALLAKALVQRPKILLLDEPTAHLDIQYQVQVLSLLKAQKCTVIASFHDLNLASHYSDKIVLLNKGKQVAVGTPTEVLTSSFIEDVYHVDAQVSLENNIPYVRYDYEGGNDVR</sequence>
<dbReference type="Gene3D" id="3.40.50.300">
    <property type="entry name" value="P-loop containing nucleotide triphosphate hydrolases"/>
    <property type="match status" value="1"/>
</dbReference>
<evidence type="ECO:0000256" key="1">
    <source>
        <dbReference type="ARBA" id="ARBA00005417"/>
    </source>
</evidence>
<dbReference type="SMART" id="SM00382">
    <property type="entry name" value="AAA"/>
    <property type="match status" value="1"/>
</dbReference>
<dbReference type="PROSITE" id="PS00211">
    <property type="entry name" value="ABC_TRANSPORTER_1"/>
    <property type="match status" value="1"/>
</dbReference>
<evidence type="ECO:0000313" key="7">
    <source>
        <dbReference type="Proteomes" id="UP000199308"/>
    </source>
</evidence>
<dbReference type="PROSITE" id="PS50893">
    <property type="entry name" value="ABC_TRANSPORTER_2"/>
    <property type="match status" value="1"/>
</dbReference>
<comment type="similarity">
    <text evidence="1">Belongs to the ABC transporter superfamily.</text>
</comment>
<dbReference type="GO" id="GO:0005524">
    <property type="term" value="F:ATP binding"/>
    <property type="evidence" value="ECO:0007669"/>
    <property type="project" value="UniProtKB-KW"/>
</dbReference>
<dbReference type="EMBL" id="FOHK01000011">
    <property type="protein sequence ID" value="SET66948.1"/>
    <property type="molecule type" value="Genomic_DNA"/>
</dbReference>
<dbReference type="FunFam" id="3.40.50.300:FF:000134">
    <property type="entry name" value="Iron-enterobactin ABC transporter ATP-binding protein"/>
    <property type="match status" value="1"/>
</dbReference>
<dbReference type="InterPro" id="IPR003593">
    <property type="entry name" value="AAA+_ATPase"/>
</dbReference>
<dbReference type="STRING" id="349064.SAMN05660429_02351"/>
<keyword evidence="4 6" id="KW-0067">ATP-binding</keyword>
<dbReference type="InterPro" id="IPR017871">
    <property type="entry name" value="ABC_transporter-like_CS"/>
</dbReference>
<name>A0A1I0G817_THASX</name>
<keyword evidence="7" id="KW-1185">Reference proteome</keyword>
<dbReference type="Proteomes" id="UP000199308">
    <property type="component" value="Unassembled WGS sequence"/>
</dbReference>